<reference evidence="2" key="1">
    <citation type="journal article" date="2019" name="Int. J. Syst. Evol. Microbiol.">
        <title>The Global Catalogue of Microorganisms (GCM) 10K type strain sequencing project: providing services to taxonomists for standard genome sequencing and annotation.</title>
        <authorList>
            <consortium name="The Broad Institute Genomics Platform"/>
            <consortium name="The Broad Institute Genome Sequencing Center for Infectious Disease"/>
            <person name="Wu L."/>
            <person name="Ma J."/>
        </authorList>
    </citation>
    <scope>NUCLEOTIDE SEQUENCE [LARGE SCALE GENOMIC DNA]</scope>
    <source>
        <strain evidence="2">JCM 18514</strain>
    </source>
</reference>
<dbReference type="EMBL" id="BAABKK010000038">
    <property type="protein sequence ID" value="GAA5202128.1"/>
    <property type="molecule type" value="Genomic_DNA"/>
</dbReference>
<comment type="caution">
    <text evidence="1">The sequence shown here is derived from an EMBL/GenBank/DDBJ whole genome shotgun (WGS) entry which is preliminary data.</text>
</comment>
<organism evidence="1 2">
    <name type="scientific">Arthrobacter gyeryongensis</name>
    <dbReference type="NCBI Taxonomy" id="1650592"/>
    <lineage>
        <taxon>Bacteria</taxon>
        <taxon>Bacillati</taxon>
        <taxon>Actinomycetota</taxon>
        <taxon>Actinomycetes</taxon>
        <taxon>Micrococcales</taxon>
        <taxon>Micrococcaceae</taxon>
        <taxon>Arthrobacter</taxon>
    </lineage>
</organism>
<keyword evidence="2" id="KW-1185">Reference proteome</keyword>
<sequence length="53" mass="5578">MARGIHSNPEVAFEEVRSSEAVAALLAKGGFSQLSMALVAVVQLLQPQWGAVI</sequence>
<name>A0ABP9SWQ2_9MICC</name>
<evidence type="ECO:0000313" key="1">
    <source>
        <dbReference type="EMBL" id="GAA5202128.1"/>
    </source>
</evidence>
<dbReference type="Proteomes" id="UP001500200">
    <property type="component" value="Unassembled WGS sequence"/>
</dbReference>
<dbReference type="Gene3D" id="3.40.630.10">
    <property type="entry name" value="Zn peptidases"/>
    <property type="match status" value="1"/>
</dbReference>
<gene>
    <name evidence="1" type="ORF">GCM10023346_48230</name>
</gene>
<evidence type="ECO:0000313" key="2">
    <source>
        <dbReference type="Proteomes" id="UP001500200"/>
    </source>
</evidence>
<dbReference type="RefSeq" id="WP_345453707.1">
    <property type="nucleotide sequence ID" value="NZ_BAABKK010000038.1"/>
</dbReference>
<protein>
    <submittedName>
        <fullName evidence="1">Uncharacterized protein</fullName>
    </submittedName>
</protein>
<accession>A0ABP9SWQ2</accession>
<proteinExistence type="predicted"/>